<feature type="compositionally biased region" description="Basic and acidic residues" evidence="1">
    <location>
        <begin position="42"/>
        <end position="55"/>
    </location>
</feature>
<feature type="region of interest" description="Disordered" evidence="1">
    <location>
        <begin position="23"/>
        <end position="100"/>
    </location>
</feature>
<proteinExistence type="predicted"/>
<dbReference type="KEGG" id="ppai:E1956_21045"/>
<keyword evidence="3" id="KW-1185">Reference proteome</keyword>
<gene>
    <name evidence="2" type="ORF">E1956_21045</name>
</gene>
<evidence type="ECO:0000313" key="2">
    <source>
        <dbReference type="EMBL" id="QBQ99644.1"/>
    </source>
</evidence>
<dbReference type="AlphaFoldDB" id="A0A4P7CZG7"/>
<name>A0A4P7CZG7_9BURK</name>
<sequence length="100" mass="11174">MVDTLEENRLKWPLCGIYVARESSPPQGRRLSRPDAQSGAVEVRKPAENEKDAHAARLCAGNESDKPRAMRRGTDRENEKNYSPIGNAACRIVRSAPRSR</sequence>
<dbReference type="EMBL" id="CP038149">
    <property type="protein sequence ID" value="QBQ99644.1"/>
    <property type="molecule type" value="Genomic_DNA"/>
</dbReference>
<reference evidence="2 3" key="1">
    <citation type="submission" date="2019-03" db="EMBL/GenBank/DDBJ databases">
        <title>Paraburkholderia sp. 7MH5, isolated from subtropical forest soil.</title>
        <authorList>
            <person name="Gao Z.-H."/>
            <person name="Qiu L.-H."/>
        </authorList>
    </citation>
    <scope>NUCLEOTIDE SEQUENCE [LARGE SCALE GENOMIC DNA]</scope>
    <source>
        <strain evidence="2 3">7MH5</strain>
    </source>
</reference>
<evidence type="ECO:0000313" key="3">
    <source>
        <dbReference type="Proteomes" id="UP000295727"/>
    </source>
</evidence>
<protein>
    <submittedName>
        <fullName evidence="2">Uncharacterized protein</fullName>
    </submittedName>
</protein>
<organism evidence="2 3">
    <name type="scientific">Paraburkholderia pallida</name>
    <dbReference type="NCBI Taxonomy" id="2547399"/>
    <lineage>
        <taxon>Bacteria</taxon>
        <taxon>Pseudomonadati</taxon>
        <taxon>Pseudomonadota</taxon>
        <taxon>Betaproteobacteria</taxon>
        <taxon>Burkholderiales</taxon>
        <taxon>Burkholderiaceae</taxon>
        <taxon>Paraburkholderia</taxon>
    </lineage>
</organism>
<dbReference type="Proteomes" id="UP000295727">
    <property type="component" value="Chromosome 2"/>
</dbReference>
<feature type="compositionally biased region" description="Basic and acidic residues" evidence="1">
    <location>
        <begin position="63"/>
        <end position="80"/>
    </location>
</feature>
<dbReference type="RefSeq" id="WP_134752571.1">
    <property type="nucleotide sequence ID" value="NZ_CP038149.1"/>
</dbReference>
<evidence type="ECO:0000256" key="1">
    <source>
        <dbReference type="SAM" id="MobiDB-lite"/>
    </source>
</evidence>
<accession>A0A4P7CZG7</accession>